<dbReference type="GeneID" id="40264306"/>
<keyword evidence="1" id="KW-0472">Membrane</keyword>
<name>A0A4V1FYW1_9EURY</name>
<dbReference type="RefSeq" id="WP_138243972.1">
    <property type="nucleotide sequence ID" value="NZ_CP040330.1"/>
</dbReference>
<feature type="transmembrane region" description="Helical" evidence="1">
    <location>
        <begin position="12"/>
        <end position="29"/>
    </location>
</feature>
<dbReference type="Pfam" id="PF25957">
    <property type="entry name" value="DUF7994"/>
    <property type="match status" value="1"/>
</dbReference>
<organism evidence="2 3">
    <name type="scientific">Natrinema versiforme</name>
    <dbReference type="NCBI Taxonomy" id="88724"/>
    <lineage>
        <taxon>Archaea</taxon>
        <taxon>Methanobacteriati</taxon>
        <taxon>Methanobacteriota</taxon>
        <taxon>Stenosarchaea group</taxon>
        <taxon>Halobacteria</taxon>
        <taxon>Halobacteriales</taxon>
        <taxon>Natrialbaceae</taxon>
        <taxon>Natrinema</taxon>
    </lineage>
</organism>
<protein>
    <submittedName>
        <fullName evidence="2">Uncharacterized protein</fullName>
    </submittedName>
</protein>
<evidence type="ECO:0000313" key="2">
    <source>
        <dbReference type="EMBL" id="QCS41462.1"/>
    </source>
</evidence>
<keyword evidence="1" id="KW-0812">Transmembrane</keyword>
<dbReference type="InterPro" id="IPR058307">
    <property type="entry name" value="DUF7994"/>
</dbReference>
<reference evidence="3" key="1">
    <citation type="submission" date="2019-05" db="EMBL/GenBank/DDBJ databases">
        <title>Genome sequence and methylation pattern of the halophilic Archaeon Natrinema versiforme BOL5-4.</title>
        <authorList>
            <person name="DasSarma P."/>
            <person name="Anton B.P."/>
            <person name="DasSarma S.L."/>
            <person name="Martinez F.L."/>
            <person name="Guzman D."/>
            <person name="Roberts R.J."/>
            <person name="DasSarma S."/>
        </authorList>
    </citation>
    <scope>NUCLEOTIDE SEQUENCE [LARGE SCALE GENOMIC DNA]</scope>
    <source>
        <strain evidence="3">BOL5-4</strain>
    </source>
</reference>
<proteinExistence type="predicted"/>
<dbReference type="OrthoDB" id="206295at2157"/>
<accession>A0A4V1FYW1</accession>
<feature type="transmembrane region" description="Helical" evidence="1">
    <location>
        <begin position="68"/>
        <end position="90"/>
    </location>
</feature>
<keyword evidence="1" id="KW-1133">Transmembrane helix</keyword>
<feature type="transmembrane region" description="Helical" evidence="1">
    <location>
        <begin position="35"/>
        <end position="56"/>
    </location>
</feature>
<evidence type="ECO:0000313" key="3">
    <source>
        <dbReference type="Proteomes" id="UP000302218"/>
    </source>
</evidence>
<dbReference type="EMBL" id="CP040330">
    <property type="protein sequence ID" value="QCS41462.1"/>
    <property type="molecule type" value="Genomic_DNA"/>
</dbReference>
<dbReference type="AlphaFoldDB" id="A0A4V1FYW1"/>
<dbReference type="Proteomes" id="UP000302218">
    <property type="component" value="Chromosome"/>
</dbReference>
<evidence type="ECO:0000256" key="1">
    <source>
        <dbReference type="SAM" id="Phobius"/>
    </source>
</evidence>
<dbReference type="KEGG" id="nvr:FEJ81_03500"/>
<sequence>MSGLKAVVRRGFTGGGVATLLLAGLFVVGGDPSGASTLLLAGWLAVVGVALLLAGTRERLVVAGRPVGWPRVAAVGIGALAVGTGVFGITQLRSLEVASGPWLLTVAITVFAMGYLAWFARECWTGGRRLDGEMFAVE</sequence>
<feature type="transmembrane region" description="Helical" evidence="1">
    <location>
        <begin position="102"/>
        <end position="120"/>
    </location>
</feature>
<gene>
    <name evidence="2" type="ORF">FEJ81_03500</name>
</gene>